<evidence type="ECO:0000313" key="8">
    <source>
        <dbReference type="Proteomes" id="UP000197058"/>
    </source>
</evidence>
<dbReference type="InterPro" id="IPR051313">
    <property type="entry name" value="Bact_iron-sidero_bind"/>
</dbReference>
<evidence type="ECO:0000256" key="5">
    <source>
        <dbReference type="SAM" id="SignalP"/>
    </source>
</evidence>
<dbReference type="PROSITE" id="PS50983">
    <property type="entry name" value="FE_B12_PBP"/>
    <property type="match status" value="1"/>
</dbReference>
<dbReference type="PANTHER" id="PTHR30532">
    <property type="entry name" value="IRON III DICITRATE-BINDING PERIPLASMIC PROTEIN"/>
    <property type="match status" value="1"/>
</dbReference>
<evidence type="ECO:0000256" key="4">
    <source>
        <dbReference type="ARBA" id="ARBA00022729"/>
    </source>
</evidence>
<protein>
    <submittedName>
        <fullName evidence="7">Transferrin-binding protein</fullName>
    </submittedName>
</protein>
<keyword evidence="4 5" id="KW-0732">Signal</keyword>
<dbReference type="EMBL" id="CP022046">
    <property type="protein sequence ID" value="ASE35136.1"/>
    <property type="molecule type" value="Genomic_DNA"/>
</dbReference>
<gene>
    <name evidence="7" type="ORF">CEP64_11160</name>
</gene>
<dbReference type="KEGG" id="sscu:CEP64_11160"/>
<evidence type="ECO:0000256" key="2">
    <source>
        <dbReference type="ARBA" id="ARBA00008814"/>
    </source>
</evidence>
<feature type="domain" description="Fe/B12 periplasmic-binding" evidence="6">
    <location>
        <begin position="64"/>
        <end position="329"/>
    </location>
</feature>
<dbReference type="PANTHER" id="PTHR30532:SF28">
    <property type="entry name" value="PETROBACTIN-BINDING PROTEIN YCLQ"/>
    <property type="match status" value="1"/>
</dbReference>
<dbReference type="Proteomes" id="UP000197058">
    <property type="component" value="Chromosome"/>
</dbReference>
<dbReference type="InterPro" id="IPR002491">
    <property type="entry name" value="ABC_transptr_periplasmic_BD"/>
</dbReference>
<dbReference type="Gene3D" id="3.40.50.1980">
    <property type="entry name" value="Nitrogenase molybdenum iron protein domain"/>
    <property type="match status" value="2"/>
</dbReference>
<evidence type="ECO:0000259" key="6">
    <source>
        <dbReference type="PROSITE" id="PS50983"/>
    </source>
</evidence>
<comment type="subcellular location">
    <subcellularLocation>
        <location evidence="1">Cell envelope</location>
    </subcellularLocation>
</comment>
<dbReference type="Pfam" id="PF01497">
    <property type="entry name" value="Peripla_BP_2"/>
    <property type="match status" value="1"/>
</dbReference>
<dbReference type="GO" id="GO:1901678">
    <property type="term" value="P:iron coordination entity transport"/>
    <property type="evidence" value="ECO:0007669"/>
    <property type="project" value="UniProtKB-ARBA"/>
</dbReference>
<dbReference type="SUPFAM" id="SSF53807">
    <property type="entry name" value="Helical backbone' metal receptor"/>
    <property type="match status" value="1"/>
</dbReference>
<proteinExistence type="inferred from homology"/>
<evidence type="ECO:0000313" key="7">
    <source>
        <dbReference type="EMBL" id="ASE35136.1"/>
    </source>
</evidence>
<comment type="similarity">
    <text evidence="2">Belongs to the bacterial solute-binding protein 8 family.</text>
</comment>
<name>A0AAI8DJV2_MAMSC</name>
<evidence type="ECO:0000256" key="1">
    <source>
        <dbReference type="ARBA" id="ARBA00004196"/>
    </source>
</evidence>
<dbReference type="RefSeq" id="WP_058590835.1">
    <property type="nucleotide sequence ID" value="NZ_CP022046.2"/>
</dbReference>
<sequence>MKKYITVIVCVLLLLSACSNSKDKVSHKDTVTIKKTFEYKEKNKDHNRGKKKTETVTIPKNPKKVIVMDYGALDIMKDLKLQKHITAIPKGPNGDFLPSYLSEFKNDKYTNLGNPGRPNFEKIAEEDPDLILISFRQAYTKNLKEFKKAAPNAKVLYVSPDDDRYIESIKENAQNIGKIFDKENETQSLVKKLDQKVKSVKSKVNDDTVMFANIDQKGIKTYGKTGRYGGFLSGDLGIKHIDPDMPANSSGQLVSYEYIAEKNPDKIFYINRTDDDSKGLPQELKNPVIKNISAIKNKDILKFDSNTWFFGSGGISSTIKQLDDIEKAY</sequence>
<evidence type="ECO:0000256" key="3">
    <source>
        <dbReference type="ARBA" id="ARBA00022448"/>
    </source>
</evidence>
<organism evidence="7 8">
    <name type="scientific">Mammaliicoccus sciuri</name>
    <name type="common">Staphylococcus sciuri</name>
    <dbReference type="NCBI Taxonomy" id="1296"/>
    <lineage>
        <taxon>Bacteria</taxon>
        <taxon>Bacillati</taxon>
        <taxon>Bacillota</taxon>
        <taxon>Bacilli</taxon>
        <taxon>Bacillales</taxon>
        <taxon>Staphylococcaceae</taxon>
        <taxon>Mammaliicoccus</taxon>
    </lineage>
</organism>
<dbReference type="GO" id="GO:0030288">
    <property type="term" value="C:outer membrane-bounded periplasmic space"/>
    <property type="evidence" value="ECO:0007669"/>
    <property type="project" value="TreeGrafter"/>
</dbReference>
<keyword evidence="3" id="KW-0813">Transport</keyword>
<feature type="signal peptide" evidence="5">
    <location>
        <begin position="1"/>
        <end position="21"/>
    </location>
</feature>
<dbReference type="AlphaFoldDB" id="A0AAI8DJV2"/>
<accession>A0AAI8DJV2</accession>
<dbReference type="PROSITE" id="PS51257">
    <property type="entry name" value="PROKAR_LIPOPROTEIN"/>
    <property type="match status" value="1"/>
</dbReference>
<feature type="chain" id="PRO_5042609221" evidence="5">
    <location>
        <begin position="22"/>
        <end position="329"/>
    </location>
</feature>
<reference evidence="8" key="1">
    <citation type="submission" date="2017-06" db="EMBL/GenBank/DDBJ databases">
        <title>FDA dAtabase for Regulatory Grade micrObial Sequences (FDA-ARGOS): Supporting development and validation of Infectious Disease Dx tests.</title>
        <authorList>
            <person name="Goldberg B."/>
            <person name="Campos J."/>
            <person name="Tallon L."/>
            <person name="Sadzewicz L."/>
            <person name="Sengamalay N."/>
            <person name="Ott S."/>
            <person name="Godinez A."/>
            <person name="Nagaraj S."/>
            <person name="Vavikolanu K."/>
            <person name="Nadendla S."/>
            <person name="George J."/>
            <person name="Geyer C."/>
            <person name="Sichtig H."/>
        </authorList>
    </citation>
    <scope>NUCLEOTIDE SEQUENCE [LARGE SCALE GENOMIC DNA]</scope>
    <source>
        <strain evidence="8">FDAARGOS_285</strain>
    </source>
</reference>